<sequence length="560" mass="60134">MFEKISRRSFLVGGTALTMGAALGVVGCAPAGTNEEAKASSAAIDGGGAETKGMQTLNAGAELNFFEPVPGTVAFVSEKIKDEDVASTEDCDVVVCGLGLAGIATMLAATSFGLKVIALEKTGSYNVRGTGIGAPDCRLFKEAGASWDEEEILNDMMKASSYRCNADIWKSWFANNGEAVDWLLDQVGDKLTPYLGLGPNGETTSEFAGVVTYREDVRFEEGMDGFAEVAIEVANSKNVDIRYNTPACQIVQDDSGKVVGVIARDEQGSYVKINASKGVVLCTGGYENNWDMMCENMRREDLCVAAWRLPNTENTGDGHMMGMSVGGLMDPYPHIMMRDPGASVASNAGNKGLTLPFPRVNESGLRYVNESIAPHFLANSIQHQTGGHDFMVLAGPDLETIIDRCSYRNYAMSAARMSPKEVADLLEPIAVRGETVEELCEATGIDAENLKKTLARLTELHEKGVDEDWGGDTEMFMDYSSGPYFAFEESGSCLVTVSGLRVTVDSEVIDKTGMPIPGLYAVGNCSGEMFSDTYPHDLQAISHSRCVVFGYVVAKKLSQQ</sequence>
<feature type="domain" description="FAD-dependent oxidoreductase 2 FAD-binding" evidence="5">
    <location>
        <begin position="92"/>
        <end position="536"/>
    </location>
</feature>
<evidence type="ECO:0000259" key="5">
    <source>
        <dbReference type="Pfam" id="PF00890"/>
    </source>
</evidence>
<proteinExistence type="predicted"/>
<comment type="caution">
    <text evidence="6">The sequence shown here is derived from an EMBL/GenBank/DDBJ whole genome shotgun (WGS) entry which is preliminary data.</text>
</comment>
<dbReference type="Proteomes" id="UP001487305">
    <property type="component" value="Unassembled WGS sequence"/>
</dbReference>
<dbReference type="InterPro" id="IPR036188">
    <property type="entry name" value="FAD/NAD-bd_sf"/>
</dbReference>
<reference evidence="6 7" key="1">
    <citation type="submission" date="2024-04" db="EMBL/GenBank/DDBJ databases">
        <title>Human intestinal bacterial collection.</title>
        <authorList>
            <person name="Pauvert C."/>
            <person name="Hitch T.C.A."/>
            <person name="Clavel T."/>
        </authorList>
    </citation>
    <scope>NUCLEOTIDE SEQUENCE [LARGE SCALE GENOMIC DNA]</scope>
    <source>
        <strain evidence="6 7">CLA-KB-H42</strain>
    </source>
</reference>
<evidence type="ECO:0000256" key="2">
    <source>
        <dbReference type="ARBA" id="ARBA00022630"/>
    </source>
</evidence>
<dbReference type="RefSeq" id="WP_102375827.1">
    <property type="nucleotide sequence ID" value="NZ_JBBNOP010000006.1"/>
</dbReference>
<dbReference type="Gene3D" id="3.90.700.10">
    <property type="entry name" value="Succinate dehydrogenase/fumarate reductase flavoprotein, catalytic domain"/>
    <property type="match status" value="1"/>
</dbReference>
<accession>A0ABV1JD97</accession>
<evidence type="ECO:0000313" key="6">
    <source>
        <dbReference type="EMBL" id="MEQ3363061.1"/>
    </source>
</evidence>
<dbReference type="Gene3D" id="3.50.50.60">
    <property type="entry name" value="FAD/NAD(P)-binding domain"/>
    <property type="match status" value="1"/>
</dbReference>
<dbReference type="InterPro" id="IPR027477">
    <property type="entry name" value="Succ_DH/fumarate_Rdtase_cat_sf"/>
</dbReference>
<dbReference type="PROSITE" id="PS51318">
    <property type="entry name" value="TAT"/>
    <property type="match status" value="1"/>
</dbReference>
<dbReference type="SUPFAM" id="SSF56425">
    <property type="entry name" value="Succinate dehydrogenase/fumarate reductase flavoprotein, catalytic domain"/>
    <property type="match status" value="1"/>
</dbReference>
<comment type="cofactor">
    <cofactor evidence="1">
        <name>FAD</name>
        <dbReference type="ChEBI" id="CHEBI:57692"/>
    </cofactor>
</comment>
<dbReference type="InterPro" id="IPR003953">
    <property type="entry name" value="FAD-dep_OxRdtase_2_FAD-bd"/>
</dbReference>
<dbReference type="PANTHER" id="PTHR43400:SF10">
    <property type="entry name" value="3-OXOSTEROID 1-DEHYDROGENASE"/>
    <property type="match status" value="1"/>
</dbReference>
<keyword evidence="3" id="KW-0274">FAD</keyword>
<dbReference type="InterPro" id="IPR006311">
    <property type="entry name" value="TAT_signal"/>
</dbReference>
<protein>
    <submittedName>
        <fullName evidence="6">FAD-binding protein</fullName>
    </submittedName>
</protein>
<keyword evidence="2" id="KW-0285">Flavoprotein</keyword>
<gene>
    <name evidence="6" type="ORF">AAA083_08745</name>
</gene>
<dbReference type="SUPFAM" id="SSF51905">
    <property type="entry name" value="FAD/NAD(P)-binding domain"/>
    <property type="match status" value="1"/>
</dbReference>
<evidence type="ECO:0000256" key="3">
    <source>
        <dbReference type="ARBA" id="ARBA00022827"/>
    </source>
</evidence>
<dbReference type="InterPro" id="IPR050315">
    <property type="entry name" value="FAD-oxidoreductase_2"/>
</dbReference>
<keyword evidence="4" id="KW-0560">Oxidoreductase</keyword>
<organism evidence="6 7">
    <name type="scientific">Raoultibacter massiliensis</name>
    <dbReference type="NCBI Taxonomy" id="1852371"/>
    <lineage>
        <taxon>Bacteria</taxon>
        <taxon>Bacillati</taxon>
        <taxon>Actinomycetota</taxon>
        <taxon>Coriobacteriia</taxon>
        <taxon>Eggerthellales</taxon>
        <taxon>Eggerthellaceae</taxon>
        <taxon>Raoultibacter</taxon>
    </lineage>
</organism>
<keyword evidence="7" id="KW-1185">Reference proteome</keyword>
<dbReference type="PROSITE" id="PS51257">
    <property type="entry name" value="PROKAR_LIPOPROTEIN"/>
    <property type="match status" value="1"/>
</dbReference>
<dbReference type="PANTHER" id="PTHR43400">
    <property type="entry name" value="FUMARATE REDUCTASE"/>
    <property type="match status" value="1"/>
</dbReference>
<name>A0ABV1JD97_9ACTN</name>
<dbReference type="Pfam" id="PF00890">
    <property type="entry name" value="FAD_binding_2"/>
    <property type="match status" value="1"/>
</dbReference>
<evidence type="ECO:0000313" key="7">
    <source>
        <dbReference type="Proteomes" id="UP001487305"/>
    </source>
</evidence>
<evidence type="ECO:0000256" key="4">
    <source>
        <dbReference type="ARBA" id="ARBA00023002"/>
    </source>
</evidence>
<evidence type="ECO:0000256" key="1">
    <source>
        <dbReference type="ARBA" id="ARBA00001974"/>
    </source>
</evidence>
<dbReference type="EMBL" id="JBBNOP010000006">
    <property type="protein sequence ID" value="MEQ3363061.1"/>
    <property type="molecule type" value="Genomic_DNA"/>
</dbReference>